<evidence type="ECO:0000256" key="1">
    <source>
        <dbReference type="ARBA" id="ARBA00022723"/>
    </source>
</evidence>
<evidence type="ECO:0000256" key="3">
    <source>
        <dbReference type="ARBA" id="ARBA00022833"/>
    </source>
</evidence>
<feature type="compositionally biased region" description="Low complexity" evidence="5">
    <location>
        <begin position="183"/>
        <end position="199"/>
    </location>
</feature>
<keyword evidence="8" id="KW-1185">Reference proteome</keyword>
<feature type="compositionally biased region" description="Polar residues" evidence="5">
    <location>
        <begin position="256"/>
        <end position="272"/>
    </location>
</feature>
<comment type="caution">
    <text evidence="7">The sequence shown here is derived from an EMBL/GenBank/DDBJ whole genome shotgun (WGS) entry which is preliminary data.</text>
</comment>
<feature type="region of interest" description="Disordered" evidence="5">
    <location>
        <begin position="1135"/>
        <end position="1169"/>
    </location>
</feature>
<dbReference type="InterPro" id="IPR018527">
    <property type="entry name" value="Rubredoxin_Fe_BS"/>
</dbReference>
<protein>
    <submittedName>
        <fullName evidence="7">MIZ zinc finger protein</fullName>
    </submittedName>
</protein>
<dbReference type="Pfam" id="PF02891">
    <property type="entry name" value="zf-MIZ"/>
    <property type="match status" value="1"/>
</dbReference>
<dbReference type="Proteomes" id="UP000236621">
    <property type="component" value="Unassembled WGS sequence"/>
</dbReference>
<dbReference type="InterPro" id="IPR004181">
    <property type="entry name" value="Znf_MIZ"/>
</dbReference>
<dbReference type="PROSITE" id="PS51044">
    <property type="entry name" value="ZF_SP_RING"/>
    <property type="match status" value="1"/>
</dbReference>
<dbReference type="STRING" id="45235.A0A2K3PX37"/>
<evidence type="ECO:0000256" key="2">
    <source>
        <dbReference type="ARBA" id="ARBA00022771"/>
    </source>
</evidence>
<evidence type="ECO:0000313" key="8">
    <source>
        <dbReference type="Proteomes" id="UP000236621"/>
    </source>
</evidence>
<proteinExistence type="predicted"/>
<name>A0A2K3PX37_9HYPO</name>
<feature type="compositionally biased region" description="Polar residues" evidence="5">
    <location>
        <begin position="1148"/>
        <end position="1159"/>
    </location>
</feature>
<keyword evidence="3" id="KW-0862">Zinc</keyword>
<feature type="compositionally biased region" description="Low complexity" evidence="5">
    <location>
        <begin position="208"/>
        <end position="222"/>
    </location>
</feature>
<dbReference type="PANTHER" id="PTHR10782">
    <property type="entry name" value="ZINC FINGER MIZ DOMAIN-CONTAINING PROTEIN"/>
    <property type="match status" value="1"/>
</dbReference>
<dbReference type="InterPro" id="IPR013083">
    <property type="entry name" value="Znf_RING/FYVE/PHD"/>
</dbReference>
<evidence type="ECO:0000313" key="7">
    <source>
        <dbReference type="EMBL" id="PNY19825.1"/>
    </source>
</evidence>
<gene>
    <name evidence="7" type="ORF">TCAP_07468</name>
</gene>
<evidence type="ECO:0000256" key="5">
    <source>
        <dbReference type="SAM" id="MobiDB-lite"/>
    </source>
</evidence>
<keyword evidence="1" id="KW-0479">Metal-binding</keyword>
<dbReference type="PANTHER" id="PTHR10782:SF4">
    <property type="entry name" value="TONALLI, ISOFORM E"/>
    <property type="match status" value="1"/>
</dbReference>
<dbReference type="EMBL" id="NRSZ01001290">
    <property type="protein sequence ID" value="PNY19825.1"/>
    <property type="molecule type" value="Genomic_DNA"/>
</dbReference>
<feature type="compositionally biased region" description="Low complexity" evidence="5">
    <location>
        <begin position="23"/>
        <end position="36"/>
    </location>
</feature>
<feature type="compositionally biased region" description="Low complexity" evidence="5">
    <location>
        <begin position="145"/>
        <end position="156"/>
    </location>
</feature>
<dbReference type="AlphaFoldDB" id="A0A2K3PX37"/>
<feature type="domain" description="SP-RING-type" evidence="6">
    <location>
        <begin position="1022"/>
        <end position="1116"/>
    </location>
</feature>
<reference evidence="7 8" key="1">
    <citation type="submission" date="2017-08" db="EMBL/GenBank/DDBJ databases">
        <title>Harnessing the power of phylogenomics to disentangle the directionality and signatures of interkingdom host jumping in the parasitic fungal genus Tolypocladium.</title>
        <authorList>
            <person name="Quandt C.A."/>
            <person name="Patterson W."/>
            <person name="Spatafora J.W."/>
        </authorList>
    </citation>
    <scope>NUCLEOTIDE SEQUENCE [LARGE SCALE GENOMIC DNA]</scope>
    <source>
        <strain evidence="7 8">CBS 113982</strain>
    </source>
</reference>
<dbReference type="GO" id="GO:0008270">
    <property type="term" value="F:zinc ion binding"/>
    <property type="evidence" value="ECO:0007669"/>
    <property type="project" value="UniProtKB-KW"/>
</dbReference>
<feature type="region of interest" description="Disordered" evidence="5">
    <location>
        <begin position="98"/>
        <end position="350"/>
    </location>
</feature>
<feature type="region of interest" description="Disordered" evidence="5">
    <location>
        <begin position="584"/>
        <end position="656"/>
    </location>
</feature>
<dbReference type="Gene3D" id="3.30.40.10">
    <property type="entry name" value="Zinc/RING finger domain, C3HC4 (zinc finger)"/>
    <property type="match status" value="1"/>
</dbReference>
<feature type="region of interest" description="Disordered" evidence="5">
    <location>
        <begin position="1"/>
        <end position="84"/>
    </location>
</feature>
<dbReference type="GO" id="GO:0000785">
    <property type="term" value="C:chromatin"/>
    <property type="evidence" value="ECO:0007669"/>
    <property type="project" value="TreeGrafter"/>
</dbReference>
<evidence type="ECO:0000256" key="4">
    <source>
        <dbReference type="PROSITE-ProRule" id="PRU00452"/>
    </source>
</evidence>
<sequence>MRRYRFPPIHVPTRDDAEEEAVAEAATTAADALSEASGAREEDPHQPPRRRSRPVPSLTNTLVNVYMPPPTKKPQPRAGAASSISTINETSFAFLGARRPEWMASGARATPSPGNDHDSTPPAALATRRAKQPSKASTGRHALPSASVVSVDAQAAPQGAREPERRSNDTASRLTLHGSAVVLPSPALSSEPSSAISTPVPVESTSCANASAATEQPAAASAVGGGTLPTASQAPVPGSAYGDVEPGGAAPHPVATDTTQRTNRTVQGSHASTALGPFALESFVPTDLPTPPRPRTLDPPATSSAATKRKAPAPEASQRGGVGDEASDDRRRRRRTEDGPHQAVGSPGPLSLKSLLHEWLERIKQRLRPYRDPQSLRRLEKPRYRLLFDACAKADPVYIVLHQVFCRWSFNRESVYALLEPDRHVVDSSFELLMCALRNNSELSRAHLQWFSSFPLRVDCTTGAMLGVQTYSHIFVQINAFLRHFATGWGQLLVMVNSRKYPLMVWELKDILKCTSPVLQEILFISSRRTLKSDDRAPLHELQRVFSLDQRNESRIVDGSERNLMRGTLASRYKVLIREGCVDSSRPEYSSTPATAPSPARGLARSPSDATGTPMASYRSRPAHQPHSPVIPQYQAPRPAPRPTAEAGASSPPVPVQQVATWQPIPPRTTSARQLAAFPSTLVRPGQLASKATPRPLQTWQPMQYIPSQASQYPSPGSWPSNHGIQQQCSPVTTCPSRRDVLQTTPVAQQPLPLWSDNAFRLDPTAASHDYPPPIQPVVRALPEQMRQQPAASLPRSQHEVVPIPESEYPHSEHDWSSLRQSLHLVHLRSPRRVPSELRRTRYYQFVSHFAVEPRTVLAQPGLRILEFSVPPDHLSRIVRTSDSSTLPTALYSGGSIRYRLRLCRSATSRMRASDWPVSPSFWPPHIFLTFNGQAVHPRRRQHFHHDLPIELTDSLRLGQNAVVVSLPATTENVNNAATCFMAVEVVTTLDYAAIRSMIDGSEHCNSDETRREIARRLRPTDSDDVIVENDVLCVSVADPFSSILFTTPVRGVACKHIECFDLKIWLDTRRGKPSHGPGEPSLVDDWKCPICGLDARPVSLRIDDYFAEVRQKLVEGGCGGTKTIHIKADGSWTAVQEPDEVEDERQSVTQASASTRSEQAPIVVLDDD</sequence>
<feature type="compositionally biased region" description="Low complexity" evidence="5">
    <location>
        <begin position="632"/>
        <end position="649"/>
    </location>
</feature>
<dbReference type="OrthoDB" id="27975at2759"/>
<keyword evidence="2 4" id="KW-0863">Zinc-finger</keyword>
<dbReference type="PROSITE" id="PS00202">
    <property type="entry name" value="RUBREDOXIN"/>
    <property type="match status" value="1"/>
</dbReference>
<dbReference type="GO" id="GO:0016925">
    <property type="term" value="P:protein sumoylation"/>
    <property type="evidence" value="ECO:0007669"/>
    <property type="project" value="TreeGrafter"/>
</dbReference>
<organism evidence="7 8">
    <name type="scientific">Tolypocladium capitatum</name>
    <dbReference type="NCBI Taxonomy" id="45235"/>
    <lineage>
        <taxon>Eukaryota</taxon>
        <taxon>Fungi</taxon>
        <taxon>Dikarya</taxon>
        <taxon>Ascomycota</taxon>
        <taxon>Pezizomycotina</taxon>
        <taxon>Sordariomycetes</taxon>
        <taxon>Hypocreomycetidae</taxon>
        <taxon>Hypocreales</taxon>
        <taxon>Ophiocordycipitaceae</taxon>
        <taxon>Tolypocladium</taxon>
    </lineage>
</organism>
<dbReference type="GO" id="GO:0061665">
    <property type="term" value="F:SUMO ligase activity"/>
    <property type="evidence" value="ECO:0007669"/>
    <property type="project" value="TreeGrafter"/>
</dbReference>
<accession>A0A2K3PX37</accession>
<evidence type="ECO:0000259" key="6">
    <source>
        <dbReference type="PROSITE" id="PS51044"/>
    </source>
</evidence>